<dbReference type="EMBL" id="JACZZA010000014">
    <property type="protein sequence ID" value="MBE1162529.1"/>
    <property type="molecule type" value="Genomic_DNA"/>
</dbReference>
<keyword evidence="5" id="KW-0106">Calcium</keyword>
<accession>A0ABR9GEQ1</accession>
<evidence type="ECO:0000256" key="5">
    <source>
        <dbReference type="ARBA" id="ARBA00022837"/>
    </source>
</evidence>
<comment type="caution">
    <text evidence="8">The sequence shown here is derived from an EMBL/GenBank/DDBJ whole genome shotgun (WGS) entry which is preliminary data.</text>
</comment>
<comment type="similarity">
    <text evidence="2">Belongs to the PilY1 family.</text>
</comment>
<feature type="domain" description="PilY1 beta-propeller" evidence="7">
    <location>
        <begin position="223"/>
        <end position="579"/>
    </location>
</feature>
<evidence type="ECO:0000256" key="3">
    <source>
        <dbReference type="ARBA" id="ARBA00022558"/>
    </source>
</evidence>
<evidence type="ECO:0000313" key="8">
    <source>
        <dbReference type="EMBL" id="MBE1162529.1"/>
    </source>
</evidence>
<gene>
    <name evidence="8" type="ORF">IGX34_19255</name>
</gene>
<keyword evidence="3" id="KW-1029">Fimbrium biogenesis</keyword>
<dbReference type="Proteomes" id="UP000651010">
    <property type="component" value="Unassembled WGS sequence"/>
</dbReference>
<keyword evidence="9" id="KW-1185">Reference proteome</keyword>
<organism evidence="8 9">
    <name type="scientific">Dyella acidiphila</name>
    <dbReference type="NCBI Taxonomy" id="2775866"/>
    <lineage>
        <taxon>Bacteria</taxon>
        <taxon>Pseudomonadati</taxon>
        <taxon>Pseudomonadota</taxon>
        <taxon>Gammaproteobacteria</taxon>
        <taxon>Lysobacterales</taxon>
        <taxon>Rhodanobacteraceae</taxon>
        <taxon>Dyella</taxon>
    </lineage>
</organism>
<dbReference type="InterPro" id="IPR015943">
    <property type="entry name" value="WD40/YVTN_repeat-like_dom_sf"/>
</dbReference>
<dbReference type="InterPro" id="IPR011047">
    <property type="entry name" value="Quinoprotein_ADH-like_sf"/>
</dbReference>
<dbReference type="InterPro" id="IPR008707">
    <property type="entry name" value="B-propeller_PilY1"/>
</dbReference>
<protein>
    <recommendedName>
        <fullName evidence="7">PilY1 beta-propeller domain-containing protein</fullName>
    </recommendedName>
</protein>
<evidence type="ECO:0000256" key="1">
    <source>
        <dbReference type="ARBA" id="ARBA00004561"/>
    </source>
</evidence>
<evidence type="ECO:0000313" key="9">
    <source>
        <dbReference type="Proteomes" id="UP000651010"/>
    </source>
</evidence>
<evidence type="ECO:0000256" key="2">
    <source>
        <dbReference type="ARBA" id="ARBA00008387"/>
    </source>
</evidence>
<dbReference type="RefSeq" id="WP_192557371.1">
    <property type="nucleotide sequence ID" value="NZ_JACZZA010000014.1"/>
</dbReference>
<evidence type="ECO:0000256" key="6">
    <source>
        <dbReference type="ARBA" id="ARBA00023263"/>
    </source>
</evidence>
<name>A0ABR9GEQ1_9GAMM</name>
<reference evidence="8 9" key="1">
    <citation type="submission" date="2020-09" db="EMBL/GenBank/DDBJ databases">
        <title>Dyella sp. 7MK23 isolated from forest soil.</title>
        <authorList>
            <person name="Fu J."/>
        </authorList>
    </citation>
    <scope>NUCLEOTIDE SEQUENCE [LARGE SCALE GENOMIC DNA]</scope>
    <source>
        <strain evidence="8 9">7MK23</strain>
    </source>
</reference>
<dbReference type="Pfam" id="PF05567">
    <property type="entry name" value="T4P_PilY1"/>
    <property type="match status" value="1"/>
</dbReference>
<dbReference type="SUPFAM" id="SSF50998">
    <property type="entry name" value="Quinoprotein alcohol dehydrogenase-like"/>
    <property type="match status" value="1"/>
</dbReference>
<proteinExistence type="inferred from homology"/>
<evidence type="ECO:0000259" key="7">
    <source>
        <dbReference type="Pfam" id="PF05567"/>
    </source>
</evidence>
<keyword evidence="4" id="KW-0479">Metal-binding</keyword>
<comment type="subcellular location">
    <subcellularLocation>
        <location evidence="1">Fimbrium</location>
    </subcellularLocation>
</comment>
<evidence type="ECO:0000256" key="4">
    <source>
        <dbReference type="ARBA" id="ARBA00022723"/>
    </source>
</evidence>
<dbReference type="Gene3D" id="2.130.10.10">
    <property type="entry name" value="YVTN repeat-like/Quinoprotein amine dehydrogenase"/>
    <property type="match status" value="1"/>
</dbReference>
<sequence length="730" mass="76490">MSKRMTGMLAWSILATAFAGNLLAAQGLLAGTVELSPLPLDNSRATPSLAVLGLSGSVASAGLLAFEGGYDPADWSGLLQAVSLHSDGSRKQVVWNAGVMLSDALATPPDRRVLLTAHMDAAGAVTGMAFRPAAAFDSGEISGLMAPAASDAAADTLGARVEYLRGVRAAEGKTMRVRSSLLGPIVHAQALHVAYPAAHYRERWPNKIHGMPVRAPEAAPGAETYASFVERHAKRTPVLYVAANDGMLHAFNTPFPRCGEDGGCQLPSDAGRELWAYVPRAAYAHLGAFTRGDEFQFHPTVDATPVMRDVFFSQRGAHEWHSLLVGGLGLGGRGVYALDITDPGAASEAFPARTVLWEFDADAASGIAASGDGYNPADLGYVYGQPAIARLGNGSWAVLVATGYFPDCSRADVFAACNEDAAAAPVRESALFVLDAQTGAVIRELKTPADSPASYGLATPVLGDYNGDQIDDIAFAGDLAGNLWRFDLASTHPAEWTVSLAYRPATPDAQPITVMPRLFPDPAHNRYIVVFGTGKYLGNGDRTSAIPLQSVYGIRDRIDPQGHPITATRSTLQAQRLSEVSAADSGAMLRDLTAHPLAPAADGWYFDLTSPGERVVATPTALFDSNSVLISTLIPASKPGEAPRSAVLAVDAATGASANLFSFGSAHHAGAMLDRTSGSGTLPIATKIGGGKLILPGSKLMSAHGALAAPLTFDSVLWRRRSWFAVMPVE</sequence>
<keyword evidence="6" id="KW-0281">Fimbrium</keyword>